<dbReference type="InterPro" id="IPR036737">
    <property type="entry name" value="OmpA-like_sf"/>
</dbReference>
<feature type="domain" description="OmpA-like" evidence="6">
    <location>
        <begin position="238"/>
        <end position="356"/>
    </location>
</feature>
<feature type="compositionally biased region" description="Gly residues" evidence="5">
    <location>
        <begin position="356"/>
        <end position="365"/>
    </location>
</feature>
<dbReference type="InterPro" id="IPR006664">
    <property type="entry name" value="OMP_bac"/>
</dbReference>
<evidence type="ECO:0000256" key="2">
    <source>
        <dbReference type="ARBA" id="ARBA00023136"/>
    </source>
</evidence>
<dbReference type="PRINTS" id="PR01021">
    <property type="entry name" value="OMPADOMAIN"/>
</dbReference>
<evidence type="ECO:0000313" key="7">
    <source>
        <dbReference type="EMBL" id="KUM23946.1"/>
    </source>
</evidence>
<dbReference type="InterPro" id="IPR006665">
    <property type="entry name" value="OmpA-like"/>
</dbReference>
<evidence type="ECO:0000256" key="1">
    <source>
        <dbReference type="ARBA" id="ARBA00004442"/>
    </source>
</evidence>
<comment type="caution">
    <text evidence="7">The sequence shown here is derived from an EMBL/GenBank/DDBJ whole genome shotgun (WGS) entry which is preliminary data.</text>
</comment>
<dbReference type="CDD" id="cd07185">
    <property type="entry name" value="OmpA_C-like"/>
    <property type="match status" value="1"/>
</dbReference>
<keyword evidence="3" id="KW-0998">Cell outer membrane</keyword>
<evidence type="ECO:0000313" key="8">
    <source>
        <dbReference type="Proteomes" id="UP000053176"/>
    </source>
</evidence>
<dbReference type="PANTHER" id="PTHR30329">
    <property type="entry name" value="STATOR ELEMENT OF FLAGELLAR MOTOR COMPLEX"/>
    <property type="match status" value="1"/>
</dbReference>
<feature type="compositionally biased region" description="Basic and acidic residues" evidence="5">
    <location>
        <begin position="339"/>
        <end position="355"/>
    </location>
</feature>
<comment type="subcellular location">
    <subcellularLocation>
        <location evidence="1">Cell outer membrane</location>
    </subcellularLocation>
</comment>
<keyword evidence="2 4" id="KW-0472">Membrane</keyword>
<dbReference type="PANTHER" id="PTHR30329:SF21">
    <property type="entry name" value="LIPOPROTEIN YIAD-RELATED"/>
    <property type="match status" value="1"/>
</dbReference>
<organism evidence="7 8">
    <name type="scientific">Rhizobium loti</name>
    <name type="common">Mesorhizobium loti</name>
    <dbReference type="NCBI Taxonomy" id="381"/>
    <lineage>
        <taxon>Bacteria</taxon>
        <taxon>Pseudomonadati</taxon>
        <taxon>Pseudomonadota</taxon>
        <taxon>Alphaproteobacteria</taxon>
        <taxon>Hyphomicrobiales</taxon>
        <taxon>Phyllobacteriaceae</taxon>
        <taxon>Mesorhizobium</taxon>
    </lineage>
</organism>
<feature type="region of interest" description="Disordered" evidence="5">
    <location>
        <begin position="19"/>
        <end position="57"/>
    </location>
</feature>
<name>A0A124GFK8_RHILI</name>
<gene>
    <name evidence="7" type="ORF">AU467_32190</name>
</gene>
<feature type="compositionally biased region" description="Basic residues" evidence="5">
    <location>
        <begin position="28"/>
        <end position="40"/>
    </location>
</feature>
<proteinExistence type="predicted"/>
<dbReference type="GO" id="GO:0009279">
    <property type="term" value="C:cell outer membrane"/>
    <property type="evidence" value="ECO:0007669"/>
    <property type="project" value="UniProtKB-SubCell"/>
</dbReference>
<sequence length="374" mass="40009">MSARQFTNPVCLEVYDDENHRQHEGDRRHRRAAGRWRTRHGAACPGGGREGSSDHPLIGRYDGSEIVGYNVTQYDEANLVDGPFSPTSSNGGTGFKTVEGHITLIYYALPQGRSTLEVLRNYEEGLKSKGFSEVFTCATKNGSCFESGQPEGGYLLGQAVGDPLSLPKLSDDYVHNWFQEGGRYLLARLDRPEGAVYAALYLGESSSGNVAVVRVVETKEMETGKLRVVTAKEIGSALSDSGKIAVYGILFDFDKDVIKPESKPTLDEIAKLLTSEPDLKLRVVGHTDNQGGADYNLDLSRRRAASVVAALVSQYGIAADRLASDGAGMTQPVASNDTEEGRAKNRRVELQRDDLGGGSSGGSGGAPASSGNAG</sequence>
<dbReference type="AlphaFoldDB" id="A0A124GFK8"/>
<evidence type="ECO:0000256" key="3">
    <source>
        <dbReference type="ARBA" id="ARBA00023237"/>
    </source>
</evidence>
<protein>
    <recommendedName>
        <fullName evidence="6">OmpA-like domain-containing protein</fullName>
    </recommendedName>
</protein>
<accession>A0A124GFK8</accession>
<dbReference type="Proteomes" id="UP000053176">
    <property type="component" value="Unassembled WGS sequence"/>
</dbReference>
<dbReference type="Gene3D" id="3.30.1330.60">
    <property type="entry name" value="OmpA-like domain"/>
    <property type="match status" value="1"/>
</dbReference>
<dbReference type="PROSITE" id="PS51123">
    <property type="entry name" value="OMPA_2"/>
    <property type="match status" value="1"/>
</dbReference>
<dbReference type="Pfam" id="PF00691">
    <property type="entry name" value="OmpA"/>
    <property type="match status" value="1"/>
</dbReference>
<evidence type="ECO:0000259" key="6">
    <source>
        <dbReference type="PROSITE" id="PS51123"/>
    </source>
</evidence>
<dbReference type="InterPro" id="IPR050330">
    <property type="entry name" value="Bact_OuterMem_StrucFunc"/>
</dbReference>
<evidence type="ECO:0000256" key="5">
    <source>
        <dbReference type="SAM" id="MobiDB-lite"/>
    </source>
</evidence>
<evidence type="ECO:0000256" key="4">
    <source>
        <dbReference type="PROSITE-ProRule" id="PRU00473"/>
    </source>
</evidence>
<reference evidence="7 8" key="1">
    <citation type="submission" date="2015-12" db="EMBL/GenBank/DDBJ databases">
        <title>Draft genome sequence of Mesorhizobium sp. UFLA 01-765, a multitolerant efficient symbiont and plant-growth promoting strain isolated from Zn-mining soil using Leucaena leucocephala as a trap plant.</title>
        <authorList>
            <person name="Rangel W.M."/>
            <person name="Thijs S."/>
            <person name="Longatti S.M."/>
            <person name="Moreira F.M."/>
            <person name="Weyens N."/>
            <person name="Vangronsveld J."/>
            <person name="Van Hamme J.D."/>
            <person name="Bottos E.M."/>
            <person name="Rineau F."/>
        </authorList>
    </citation>
    <scope>NUCLEOTIDE SEQUENCE [LARGE SCALE GENOMIC DNA]</scope>
    <source>
        <strain evidence="7 8">UFLA 01-765</strain>
    </source>
</reference>
<dbReference type="EMBL" id="LPWA01000149">
    <property type="protein sequence ID" value="KUM23946.1"/>
    <property type="molecule type" value="Genomic_DNA"/>
</dbReference>
<dbReference type="SUPFAM" id="SSF103088">
    <property type="entry name" value="OmpA-like"/>
    <property type="match status" value="1"/>
</dbReference>
<feature type="region of interest" description="Disordered" evidence="5">
    <location>
        <begin position="326"/>
        <end position="374"/>
    </location>
</feature>